<organism evidence="3 4">
    <name type="scientific">Peterkaempfera bronchialis</name>
    <dbReference type="NCBI Taxonomy" id="2126346"/>
    <lineage>
        <taxon>Bacteria</taxon>
        <taxon>Bacillati</taxon>
        <taxon>Actinomycetota</taxon>
        <taxon>Actinomycetes</taxon>
        <taxon>Kitasatosporales</taxon>
        <taxon>Streptomycetaceae</taxon>
        <taxon>Peterkaempfera</taxon>
    </lineage>
</organism>
<dbReference type="InterPro" id="IPR016181">
    <property type="entry name" value="Acyl_CoA_acyltransferase"/>
</dbReference>
<feature type="chain" id="PRO_5039069002" evidence="1">
    <location>
        <begin position="26"/>
        <end position="77"/>
    </location>
</feature>
<proteinExistence type="predicted"/>
<keyword evidence="3" id="KW-0808">Transferase</keyword>
<dbReference type="SUPFAM" id="SSF55729">
    <property type="entry name" value="Acyl-CoA N-acyltransferases (Nat)"/>
    <property type="match status" value="1"/>
</dbReference>
<dbReference type="CDD" id="cd04301">
    <property type="entry name" value="NAT_SF"/>
    <property type="match status" value="1"/>
</dbReference>
<dbReference type="EMBL" id="CP031264">
    <property type="protein sequence ID" value="AXI79249.1"/>
    <property type="molecule type" value="Genomic_DNA"/>
</dbReference>
<evidence type="ECO:0000313" key="3">
    <source>
        <dbReference type="EMBL" id="AXI79249.1"/>
    </source>
</evidence>
<dbReference type="OrthoDB" id="1706016at2"/>
<dbReference type="Pfam" id="PF00583">
    <property type="entry name" value="Acetyltransf_1"/>
    <property type="match status" value="1"/>
</dbReference>
<gene>
    <name evidence="3" type="ORF">C7M71_019355</name>
</gene>
<dbReference type="AlphaFoldDB" id="A0A345SZU4"/>
<evidence type="ECO:0000256" key="1">
    <source>
        <dbReference type="SAM" id="SignalP"/>
    </source>
</evidence>
<keyword evidence="1" id="KW-0732">Signal</keyword>
<name>A0A345SZU4_9ACTN</name>
<accession>A0A345SZU4</accession>
<dbReference type="InterPro" id="IPR000182">
    <property type="entry name" value="GNAT_dom"/>
</dbReference>
<feature type="domain" description="N-acetyltransferase" evidence="2">
    <location>
        <begin position="1"/>
        <end position="77"/>
    </location>
</feature>
<dbReference type="GO" id="GO:0016747">
    <property type="term" value="F:acyltransferase activity, transferring groups other than amino-acyl groups"/>
    <property type="evidence" value="ECO:0007669"/>
    <property type="project" value="InterPro"/>
</dbReference>
<dbReference type="PROSITE" id="PS51186">
    <property type="entry name" value="GNAT"/>
    <property type="match status" value="1"/>
</dbReference>
<keyword evidence="4" id="KW-1185">Reference proteome</keyword>
<dbReference type="Gene3D" id="3.40.630.30">
    <property type="match status" value="1"/>
</dbReference>
<dbReference type="Proteomes" id="UP000249340">
    <property type="component" value="Chromosome"/>
</dbReference>
<dbReference type="KEGG" id="stri:C7M71_019355"/>
<evidence type="ECO:0000313" key="4">
    <source>
        <dbReference type="Proteomes" id="UP000249340"/>
    </source>
</evidence>
<protein>
    <submittedName>
        <fullName evidence="3">GNAT family N-acetyltransferase</fullName>
    </submittedName>
</protein>
<dbReference type="RefSeq" id="WP_111491185.1">
    <property type="nucleotide sequence ID" value="NZ_CP031264.1"/>
</dbReference>
<reference evidence="4" key="1">
    <citation type="submission" date="2018-07" db="EMBL/GenBank/DDBJ databases">
        <title>Streptacidiphilus bronchialis DSM 106435 chromosome.</title>
        <authorList>
            <person name="Batra D."/>
            <person name="Gulvik C.A."/>
        </authorList>
    </citation>
    <scope>NUCLEOTIDE SEQUENCE [LARGE SCALE GENOMIC DNA]</scope>
    <source>
        <strain evidence="4">DSM 106435</strain>
    </source>
</reference>
<sequence length="77" mass="8487">MPRPAAAAAPLAALALFGFVLNVCTDPTQRRRGHVRACTEALLGWFDAHGVTRVDLHATAEAEPLYRRLGFRPRHPQ</sequence>
<feature type="signal peptide" evidence="1">
    <location>
        <begin position="1"/>
        <end position="25"/>
    </location>
</feature>
<evidence type="ECO:0000259" key="2">
    <source>
        <dbReference type="PROSITE" id="PS51186"/>
    </source>
</evidence>